<reference evidence="3 4" key="1">
    <citation type="submission" date="2024-01" db="EMBL/GenBank/DDBJ databases">
        <title>Genome assemblies of Stephania.</title>
        <authorList>
            <person name="Yang L."/>
        </authorList>
    </citation>
    <scope>NUCLEOTIDE SEQUENCE [LARGE SCALE GENOMIC DNA]</scope>
    <source>
        <strain evidence="3">JXDWG</strain>
        <tissue evidence="3">Leaf</tissue>
    </source>
</reference>
<dbReference type="PANTHER" id="PTHR13847">
    <property type="entry name" value="SARCOSINE DEHYDROGENASE-RELATED"/>
    <property type="match status" value="1"/>
</dbReference>
<keyword evidence="4" id="KW-1185">Reference proteome</keyword>
<dbReference type="EMBL" id="JBBNAG010000010">
    <property type="protein sequence ID" value="KAK9100403.1"/>
    <property type="molecule type" value="Genomic_DNA"/>
</dbReference>
<evidence type="ECO:0000259" key="2">
    <source>
        <dbReference type="Pfam" id="PF01266"/>
    </source>
</evidence>
<organism evidence="3 4">
    <name type="scientific">Stephania cephalantha</name>
    <dbReference type="NCBI Taxonomy" id="152367"/>
    <lineage>
        <taxon>Eukaryota</taxon>
        <taxon>Viridiplantae</taxon>
        <taxon>Streptophyta</taxon>
        <taxon>Embryophyta</taxon>
        <taxon>Tracheophyta</taxon>
        <taxon>Spermatophyta</taxon>
        <taxon>Magnoliopsida</taxon>
        <taxon>Ranunculales</taxon>
        <taxon>Menispermaceae</taxon>
        <taxon>Menispermoideae</taxon>
        <taxon>Cissampelideae</taxon>
        <taxon>Stephania</taxon>
    </lineage>
</organism>
<dbReference type="Pfam" id="PF01266">
    <property type="entry name" value="DAO"/>
    <property type="match status" value="1"/>
</dbReference>
<comment type="caution">
    <text evidence="3">The sequence shown here is derived from an EMBL/GenBank/DDBJ whole genome shotgun (WGS) entry which is preliminary data.</text>
</comment>
<name>A0AAP0F2I6_9MAGN</name>
<feature type="chain" id="PRO_5042890394" description="FAD dependent oxidoreductase domain-containing protein" evidence="1">
    <location>
        <begin position="26"/>
        <end position="480"/>
    </location>
</feature>
<evidence type="ECO:0000313" key="4">
    <source>
        <dbReference type="Proteomes" id="UP001419268"/>
    </source>
</evidence>
<dbReference type="PANTHER" id="PTHR13847:SF261">
    <property type="entry name" value="FAD-DEPENDENT OXIDOREDUCTASE FAMILY PROTEIN"/>
    <property type="match status" value="1"/>
</dbReference>
<dbReference type="Proteomes" id="UP001419268">
    <property type="component" value="Unassembled WGS sequence"/>
</dbReference>
<accession>A0AAP0F2I6</accession>
<dbReference type="Gene3D" id="3.50.50.60">
    <property type="entry name" value="FAD/NAD(P)-binding domain"/>
    <property type="match status" value="1"/>
</dbReference>
<protein>
    <recommendedName>
        <fullName evidence="2">FAD dependent oxidoreductase domain-containing protein</fullName>
    </recommendedName>
</protein>
<feature type="domain" description="FAD dependent oxidoreductase" evidence="2">
    <location>
        <begin position="60"/>
        <end position="455"/>
    </location>
</feature>
<dbReference type="InterPro" id="IPR036188">
    <property type="entry name" value="FAD/NAD-bd_sf"/>
</dbReference>
<gene>
    <name evidence="3" type="ORF">Scep_023833</name>
</gene>
<dbReference type="Gene3D" id="3.30.9.10">
    <property type="entry name" value="D-Amino Acid Oxidase, subunit A, domain 2"/>
    <property type="match status" value="1"/>
</dbReference>
<dbReference type="GO" id="GO:0005737">
    <property type="term" value="C:cytoplasm"/>
    <property type="evidence" value="ECO:0007669"/>
    <property type="project" value="TreeGrafter"/>
</dbReference>
<feature type="signal peptide" evidence="1">
    <location>
        <begin position="1"/>
        <end position="25"/>
    </location>
</feature>
<keyword evidence="1" id="KW-0732">Signal</keyword>
<evidence type="ECO:0000313" key="3">
    <source>
        <dbReference type="EMBL" id="KAK9100403.1"/>
    </source>
</evidence>
<evidence type="ECO:0000256" key="1">
    <source>
        <dbReference type="SAM" id="SignalP"/>
    </source>
</evidence>
<dbReference type="InterPro" id="IPR006076">
    <property type="entry name" value="FAD-dep_OxRdtase"/>
</dbReference>
<proteinExistence type="predicted"/>
<dbReference type="SUPFAM" id="SSF51971">
    <property type="entry name" value="Nucleotide-binding domain"/>
    <property type="match status" value="1"/>
</dbReference>
<sequence length="480" mass="52773">MHTELLLSMMAPTLLLHTGFYAVHRRNPNPNFNIRSSLSSQIIKPSSSSSLKSQPNSIRYAVLGAGFAGLSVVWHLLEVKTSLICVDNLVYNVVEQAPKDLHLCIDLYDEVGIGGGASGISGGLLHPYSPKAKLLWRGADCWRECLRLLNIAETTVASCKSDTPSLDFKRDANETIVWRRGIFRPATTLKNADVLSESAHNCLPSCKIELMDEDGAQSFAPHLCMPFNSAIFMPQAVNVHPQRYLQALFLSCKNLVKDLASIDRGEKELCLYQKSFNSLLELADDYDAAIICFGAKADLLPELCGKLPVRTCRGIVTHLNLPTDMGDDYADDSPSVLSDAWLAFQGPRDLIMGSTWDWRSRNYLTRVSEKETLTALEELLPKASVVFPSINKWKLAGAKAGVRAMPPLTPLGSVPLMGSVDYAISGNHKCKYWLLTGLGSRGLLYHGWLGKLMAQAVLSCDEGVLPHELTSWKNKTALPT</sequence>
<dbReference type="AlphaFoldDB" id="A0AAP0F2I6"/>